<proteinExistence type="predicted"/>
<protein>
    <submittedName>
        <fullName evidence="1">Uncharacterized protein</fullName>
    </submittedName>
</protein>
<evidence type="ECO:0000313" key="2">
    <source>
        <dbReference type="Proteomes" id="UP000007059"/>
    </source>
</evidence>
<reference evidence="1 2" key="2">
    <citation type="submission" date="2010-03" db="EMBL/GenBank/DDBJ databases">
        <authorList>
            <person name="Pajon A."/>
        </authorList>
    </citation>
    <scope>NUCLEOTIDE SEQUENCE [LARGE SCALE GENOMIC DNA]</scope>
    <source>
        <strain evidence="1 2">SL3/3</strain>
    </source>
</reference>
<dbReference type="HOGENOM" id="CLU_2824757_0_0_9"/>
<evidence type="ECO:0000313" key="1">
    <source>
        <dbReference type="EMBL" id="CBL02465.1"/>
    </source>
</evidence>
<dbReference type="AlphaFoldDB" id="D4KCA2"/>
<dbReference type="Proteomes" id="UP000007059">
    <property type="component" value="Chromosome"/>
</dbReference>
<dbReference type="PATRIC" id="fig|657322.3.peg.2189"/>
<accession>D4KCA2</accession>
<dbReference type="KEGG" id="fpa:FPR_22860"/>
<sequence length="66" mass="7687">MERTMNDKLMEAAQVLIENGMSADDAYVALQAQCYILLNIETDDYISQEDYDELEEYEQQLNKKGM</sequence>
<gene>
    <name evidence="1" type="ORF">FPR_22860</name>
</gene>
<reference evidence="1 2" key="1">
    <citation type="submission" date="2010-03" db="EMBL/GenBank/DDBJ databases">
        <title>The genome sequence of Faecalibacterium prausnitzii SL3/3.</title>
        <authorList>
            <consortium name="metaHIT consortium -- http://www.metahit.eu/"/>
            <person name="Pajon A."/>
            <person name="Turner K."/>
            <person name="Parkhill J."/>
            <person name="Duncan S."/>
            <person name="Flint H."/>
        </authorList>
    </citation>
    <scope>NUCLEOTIDE SEQUENCE [LARGE SCALE GENOMIC DNA]</scope>
    <source>
        <strain evidence="1 2">SL3/3</strain>
    </source>
</reference>
<name>D4KCA2_9FIRM</name>
<dbReference type="EMBL" id="FP929046">
    <property type="protein sequence ID" value="CBL02465.1"/>
    <property type="molecule type" value="Genomic_DNA"/>
</dbReference>
<organism evidence="1 2">
    <name type="scientific">Faecalibacterium prausnitzii SL3/3</name>
    <dbReference type="NCBI Taxonomy" id="657322"/>
    <lineage>
        <taxon>Bacteria</taxon>
        <taxon>Bacillati</taxon>
        <taxon>Bacillota</taxon>
        <taxon>Clostridia</taxon>
        <taxon>Eubacteriales</taxon>
        <taxon>Oscillospiraceae</taxon>
        <taxon>Faecalibacterium</taxon>
    </lineage>
</organism>